<sequence>MPDLSKRRVFSKILGKQKPKIITPPYFGGVFDCLECSGLCAQVCHRDLLSLEDGVVKFDAKKFGCDFCEECAKICPNGVLSPLNQAIIDAKTTINVNACLAWNDVICYNCFDICKFKAIDYLGVFRPMINEKCVNCAECVSACFKNAICIE</sequence>
<name>A0A0S4RRN4_CAMHY</name>
<dbReference type="AlphaFoldDB" id="A0A0S4RRN4"/>
<dbReference type="InterPro" id="IPR017896">
    <property type="entry name" value="4Fe4S_Fe-S-bd"/>
</dbReference>
<evidence type="ECO:0000259" key="4">
    <source>
        <dbReference type="PROSITE" id="PS51379"/>
    </source>
</evidence>
<dbReference type="Gene3D" id="3.30.70.20">
    <property type="match status" value="1"/>
</dbReference>
<accession>A0A0S4RRN4</accession>
<keyword evidence="2" id="KW-0408">Iron</keyword>
<evidence type="ECO:0000256" key="2">
    <source>
        <dbReference type="ARBA" id="ARBA00023004"/>
    </source>
</evidence>
<dbReference type="SUPFAM" id="SSF54862">
    <property type="entry name" value="4Fe-4S ferredoxins"/>
    <property type="match status" value="1"/>
</dbReference>
<feature type="domain" description="4Fe-4S ferredoxin-type" evidence="4">
    <location>
        <begin position="54"/>
        <end position="85"/>
    </location>
</feature>
<dbReference type="RefSeq" id="WP_059429138.1">
    <property type="nucleotide sequence ID" value="NZ_FAVB01000001.1"/>
</dbReference>
<protein>
    <submittedName>
        <fullName evidence="5">4Fe-4S ferredoxin</fullName>
    </submittedName>
</protein>
<dbReference type="PROSITE" id="PS51379">
    <property type="entry name" value="4FE4S_FER_2"/>
    <property type="match status" value="2"/>
</dbReference>
<keyword evidence="1" id="KW-0479">Metal-binding</keyword>
<proteinExistence type="predicted"/>
<comment type="caution">
    <text evidence="5">The sequence shown here is derived from an EMBL/GenBank/DDBJ whole genome shotgun (WGS) entry which is preliminary data.</text>
</comment>
<evidence type="ECO:0000256" key="1">
    <source>
        <dbReference type="ARBA" id="ARBA00022723"/>
    </source>
</evidence>
<gene>
    <name evidence="5" type="ORF">ERS686654_00572</name>
</gene>
<feature type="domain" description="4Fe-4S ferredoxin-type" evidence="4">
    <location>
        <begin position="125"/>
        <end position="151"/>
    </location>
</feature>
<dbReference type="InterPro" id="IPR017900">
    <property type="entry name" value="4Fe4S_Fe_S_CS"/>
</dbReference>
<evidence type="ECO:0000313" key="6">
    <source>
        <dbReference type="Proteomes" id="UP000052237"/>
    </source>
</evidence>
<dbReference type="GO" id="GO:0051536">
    <property type="term" value="F:iron-sulfur cluster binding"/>
    <property type="evidence" value="ECO:0007669"/>
    <property type="project" value="UniProtKB-KW"/>
</dbReference>
<organism evidence="5 6">
    <name type="scientific">Campylobacter hyointestinalis subsp. hyointestinalis</name>
    <dbReference type="NCBI Taxonomy" id="91352"/>
    <lineage>
        <taxon>Bacteria</taxon>
        <taxon>Pseudomonadati</taxon>
        <taxon>Campylobacterota</taxon>
        <taxon>Epsilonproteobacteria</taxon>
        <taxon>Campylobacterales</taxon>
        <taxon>Campylobacteraceae</taxon>
        <taxon>Campylobacter</taxon>
    </lineage>
</organism>
<dbReference type="PROSITE" id="PS00198">
    <property type="entry name" value="4FE4S_FER_1"/>
    <property type="match status" value="1"/>
</dbReference>
<dbReference type="GO" id="GO:0046872">
    <property type="term" value="F:metal ion binding"/>
    <property type="evidence" value="ECO:0007669"/>
    <property type="project" value="UniProtKB-KW"/>
</dbReference>
<reference evidence="5 6" key="1">
    <citation type="submission" date="2015-11" db="EMBL/GenBank/DDBJ databases">
        <authorList>
            <consortium name="Pathogen Informatics"/>
        </authorList>
    </citation>
    <scope>NUCLEOTIDE SEQUENCE [LARGE SCALE GENOMIC DNA]</scope>
    <source>
        <strain evidence="5 6">006A-0059</strain>
    </source>
</reference>
<keyword evidence="6" id="KW-1185">Reference proteome</keyword>
<evidence type="ECO:0000256" key="3">
    <source>
        <dbReference type="ARBA" id="ARBA00023014"/>
    </source>
</evidence>
<dbReference type="Proteomes" id="UP000052237">
    <property type="component" value="Unassembled WGS sequence"/>
</dbReference>
<evidence type="ECO:0000313" key="5">
    <source>
        <dbReference type="EMBL" id="CUU74095.1"/>
    </source>
</evidence>
<keyword evidence="3" id="KW-0411">Iron-sulfur</keyword>
<dbReference type="EMBL" id="FAVB01000001">
    <property type="protein sequence ID" value="CUU74095.1"/>
    <property type="molecule type" value="Genomic_DNA"/>
</dbReference>